<evidence type="ECO:0000313" key="10">
    <source>
        <dbReference type="Proteomes" id="UP000231550"/>
    </source>
</evidence>
<evidence type="ECO:0000256" key="6">
    <source>
        <dbReference type="SAM" id="MobiDB-lite"/>
    </source>
</evidence>
<dbReference type="InterPro" id="IPR001021">
    <property type="entry name" value="Ribosomal_bL25_long"/>
</dbReference>
<evidence type="ECO:0000259" key="7">
    <source>
        <dbReference type="Pfam" id="PF01386"/>
    </source>
</evidence>
<dbReference type="GO" id="GO:0003735">
    <property type="term" value="F:structural constituent of ribosome"/>
    <property type="evidence" value="ECO:0007669"/>
    <property type="project" value="InterPro"/>
</dbReference>
<comment type="similarity">
    <text evidence="5">Belongs to the bacterial ribosomal protein bL25 family. CTC subfamily.</text>
</comment>
<keyword evidence="2 5" id="KW-0694">RNA-binding</keyword>
<dbReference type="Pfam" id="PF14693">
    <property type="entry name" value="Ribosomal_TL5_C"/>
    <property type="match status" value="1"/>
</dbReference>
<sequence length="219" mass="23675">MVELTAKIREKIGGGIKTLRRQGILPAVLYGQGKNLPIQVSHQDFTKVLKDAGESTLVKLLVEGADGQTEEKNVLIHDVKKEPINDKVIHADFYEVSMSEKITATVPLVFVGESVAVKALGGTLMKSISEVEIKALAKDLMRGIEVNVGVLATFDDRISIKDLMVPAGVEILAEPDEVIALILPPRKEEVVAPVGEEVAEAKATEGAQEEGESEKEEKE</sequence>
<keyword evidence="3 5" id="KW-0689">Ribosomal protein</keyword>
<protein>
    <recommendedName>
        <fullName evidence="5">Large ribosomal subunit protein bL25</fullName>
    </recommendedName>
    <alternativeName>
        <fullName evidence="5">General stress protein CTC</fullName>
    </alternativeName>
</protein>
<organism evidence="9 10">
    <name type="scientific">Candidatus Portnoybacteria bacterium CG11_big_fil_rev_8_21_14_0_20_44_10</name>
    <dbReference type="NCBI Taxonomy" id="1974818"/>
    <lineage>
        <taxon>Bacteria</taxon>
        <taxon>Candidatus Portnoyibacteriota</taxon>
    </lineage>
</organism>
<proteinExistence type="inferred from homology"/>
<feature type="compositionally biased region" description="Acidic residues" evidence="6">
    <location>
        <begin position="207"/>
        <end position="219"/>
    </location>
</feature>
<dbReference type="GO" id="GO:0006412">
    <property type="term" value="P:translation"/>
    <property type="evidence" value="ECO:0007669"/>
    <property type="project" value="UniProtKB-UniRule"/>
</dbReference>
<dbReference type="GO" id="GO:0022625">
    <property type="term" value="C:cytosolic large ribosomal subunit"/>
    <property type="evidence" value="ECO:0007669"/>
    <property type="project" value="TreeGrafter"/>
</dbReference>
<keyword evidence="1 5" id="KW-0699">rRNA-binding</keyword>
<evidence type="ECO:0000256" key="2">
    <source>
        <dbReference type="ARBA" id="ARBA00022884"/>
    </source>
</evidence>
<dbReference type="HAMAP" id="MF_01334">
    <property type="entry name" value="Ribosomal_bL25_CTC"/>
    <property type="match status" value="1"/>
</dbReference>
<dbReference type="InterPro" id="IPR020056">
    <property type="entry name" value="Rbsml_bL25/Gln-tRNA_synth_N"/>
</dbReference>
<dbReference type="Proteomes" id="UP000231550">
    <property type="component" value="Unassembled WGS sequence"/>
</dbReference>
<dbReference type="GO" id="GO:0008097">
    <property type="term" value="F:5S rRNA binding"/>
    <property type="evidence" value="ECO:0007669"/>
    <property type="project" value="InterPro"/>
</dbReference>
<dbReference type="InterPro" id="IPR020057">
    <property type="entry name" value="Ribosomal_bL25_b-dom"/>
</dbReference>
<comment type="subunit">
    <text evidence="5">Part of the 50S ribosomal subunit; part of the 5S rRNA/L5/L18/L25 subcomplex. Contacts the 5S rRNA. Binds to the 5S rRNA independently of L5 and L18.</text>
</comment>
<evidence type="ECO:0000259" key="8">
    <source>
        <dbReference type="Pfam" id="PF14693"/>
    </source>
</evidence>
<dbReference type="EMBL" id="PCVN01000014">
    <property type="protein sequence ID" value="PIQ74727.1"/>
    <property type="molecule type" value="Genomic_DNA"/>
</dbReference>
<dbReference type="PANTHER" id="PTHR33284">
    <property type="entry name" value="RIBOSOMAL PROTEIN L25/GLN-TRNA SYNTHETASE, ANTI-CODON-BINDING DOMAIN-CONTAINING PROTEIN"/>
    <property type="match status" value="1"/>
</dbReference>
<feature type="region of interest" description="Disordered" evidence="6">
    <location>
        <begin position="195"/>
        <end position="219"/>
    </location>
</feature>
<reference evidence="9 10" key="1">
    <citation type="submission" date="2017-09" db="EMBL/GenBank/DDBJ databases">
        <title>Depth-based differentiation of microbial function through sediment-hosted aquifers and enrichment of novel symbionts in the deep terrestrial subsurface.</title>
        <authorList>
            <person name="Probst A.J."/>
            <person name="Ladd B."/>
            <person name="Jarett J.K."/>
            <person name="Geller-Mcgrath D.E."/>
            <person name="Sieber C.M."/>
            <person name="Emerson J.B."/>
            <person name="Anantharaman K."/>
            <person name="Thomas B.C."/>
            <person name="Malmstrom R."/>
            <person name="Stieglmeier M."/>
            <person name="Klingl A."/>
            <person name="Woyke T."/>
            <person name="Ryan C.M."/>
            <person name="Banfield J.F."/>
        </authorList>
    </citation>
    <scope>NUCLEOTIDE SEQUENCE [LARGE SCALE GENOMIC DNA]</scope>
    <source>
        <strain evidence="9">CG11_big_fil_rev_8_21_14_0_20_44_10</strain>
    </source>
</reference>
<comment type="caution">
    <text evidence="9">The sequence shown here is derived from an EMBL/GenBank/DDBJ whole genome shotgun (WGS) entry which is preliminary data.</text>
</comment>
<dbReference type="InterPro" id="IPR020930">
    <property type="entry name" value="Ribosomal_uL5_bac-type"/>
</dbReference>
<dbReference type="AlphaFoldDB" id="A0A2H0KRJ3"/>
<keyword evidence="4 5" id="KW-0687">Ribonucleoprotein</keyword>
<dbReference type="Gene3D" id="2.40.240.10">
    <property type="entry name" value="Ribosomal Protein L25, Chain P"/>
    <property type="match status" value="1"/>
</dbReference>
<dbReference type="SUPFAM" id="SSF50715">
    <property type="entry name" value="Ribosomal protein L25-like"/>
    <property type="match status" value="1"/>
</dbReference>
<evidence type="ECO:0000256" key="4">
    <source>
        <dbReference type="ARBA" id="ARBA00023274"/>
    </source>
</evidence>
<evidence type="ECO:0000256" key="1">
    <source>
        <dbReference type="ARBA" id="ARBA00022730"/>
    </source>
</evidence>
<accession>A0A2H0KRJ3</accession>
<feature type="domain" description="Large ribosomal subunit protein bL25 beta" evidence="8">
    <location>
        <begin position="101"/>
        <end position="186"/>
    </location>
</feature>
<dbReference type="Gene3D" id="2.170.120.20">
    <property type="entry name" value="Ribosomal protein L25, beta domain"/>
    <property type="match status" value="1"/>
</dbReference>
<dbReference type="NCBIfam" id="TIGR00731">
    <property type="entry name" value="bL25_bact_ctc"/>
    <property type="match status" value="1"/>
</dbReference>
<comment type="function">
    <text evidence="5">This is one of the proteins that binds to the 5S RNA in the ribosome where it forms part of the central protuberance.</text>
</comment>
<gene>
    <name evidence="5" type="primary">rplY</name>
    <name evidence="5" type="synonym">ctc</name>
    <name evidence="9" type="ORF">COV85_00530</name>
</gene>
<dbReference type="InterPro" id="IPR011035">
    <property type="entry name" value="Ribosomal_bL25/Gln-tRNA_synth"/>
</dbReference>
<dbReference type="PANTHER" id="PTHR33284:SF1">
    <property type="entry name" value="RIBOSOMAL PROTEIN L25_GLN-TRNA SYNTHETASE, ANTI-CODON-BINDING DOMAIN-CONTAINING PROTEIN"/>
    <property type="match status" value="1"/>
</dbReference>
<dbReference type="CDD" id="cd00495">
    <property type="entry name" value="Ribosomal_L25_TL5_CTC"/>
    <property type="match status" value="1"/>
</dbReference>
<dbReference type="InterPro" id="IPR037121">
    <property type="entry name" value="Ribosomal_bL25_C"/>
</dbReference>
<dbReference type="Pfam" id="PF01386">
    <property type="entry name" value="Ribosomal_L25p"/>
    <property type="match status" value="1"/>
</dbReference>
<evidence type="ECO:0000313" key="9">
    <source>
        <dbReference type="EMBL" id="PIQ74727.1"/>
    </source>
</evidence>
<evidence type="ECO:0000256" key="5">
    <source>
        <dbReference type="HAMAP-Rule" id="MF_01334"/>
    </source>
</evidence>
<feature type="domain" description="Large ribosomal subunit protein bL25 L25" evidence="7">
    <location>
        <begin position="4"/>
        <end position="93"/>
    </location>
</feature>
<name>A0A2H0KRJ3_9BACT</name>
<dbReference type="InterPro" id="IPR029751">
    <property type="entry name" value="Ribosomal_L25_dom"/>
</dbReference>
<evidence type="ECO:0000256" key="3">
    <source>
        <dbReference type="ARBA" id="ARBA00022980"/>
    </source>
</evidence>